<reference evidence="2" key="1">
    <citation type="submission" date="2015-08" db="EMBL/GenBank/DDBJ databases">
        <authorList>
            <person name="Babu N.S."/>
            <person name="Beckwith C.J."/>
            <person name="Beseler K.G."/>
            <person name="Brison A."/>
            <person name="Carone J.V."/>
            <person name="Caskin T.P."/>
            <person name="Diamond M."/>
            <person name="Durham M.E."/>
            <person name="Foxe J.M."/>
            <person name="Go M."/>
            <person name="Henderson B.A."/>
            <person name="Jones I.B."/>
            <person name="McGettigan J.A."/>
            <person name="Micheletti S.J."/>
            <person name="Nasrallah M.E."/>
            <person name="Ortiz D."/>
            <person name="Piller C.R."/>
            <person name="Privatt S.R."/>
            <person name="Schneider S.L."/>
            <person name="Sharp S."/>
            <person name="Smith T.C."/>
            <person name="Stanton J.D."/>
            <person name="Ullery H.E."/>
            <person name="Wilson R.J."/>
            <person name="Serrano M.G."/>
            <person name="Buck G."/>
            <person name="Lee V."/>
            <person name="Wang Y."/>
            <person name="Carvalho R."/>
            <person name="Voegtly L."/>
            <person name="Shi R."/>
            <person name="Duckworth R."/>
            <person name="Johnson A."/>
            <person name="Loviza R."/>
            <person name="Walstead R."/>
            <person name="Shah Z."/>
            <person name="Kiflezghi M."/>
            <person name="Wade K."/>
            <person name="Ball S.L."/>
            <person name="Bradley K.W."/>
            <person name="Asai D.J."/>
            <person name="Bowman C.A."/>
            <person name="Russell D.A."/>
            <person name="Pope W.H."/>
            <person name="Jacobs-Sera D."/>
            <person name="Hendrix R.W."/>
            <person name="Hatfull G.F."/>
        </authorList>
    </citation>
    <scope>NUCLEOTIDE SEQUENCE</scope>
</reference>
<keyword evidence="1" id="KW-0472">Membrane</keyword>
<proteinExistence type="predicted"/>
<sequence length="60" mass="6506">MSGVSGLVAGDLILIMAAILAVCLIAFLYLARRAPLDDSEREAYRRGEGYVSRPLPRRAA</sequence>
<gene>
    <name evidence="2" type="ORF">NOCA2770005</name>
</gene>
<protein>
    <submittedName>
        <fullName evidence="2">Uncharacterized protein</fullName>
    </submittedName>
</protein>
<keyword evidence="1" id="KW-1133">Transmembrane helix</keyword>
<name>A0A2P2CHE5_9ZZZZ</name>
<organism evidence="2">
    <name type="scientific">metagenome</name>
    <dbReference type="NCBI Taxonomy" id="256318"/>
    <lineage>
        <taxon>unclassified sequences</taxon>
        <taxon>metagenomes</taxon>
    </lineage>
</organism>
<feature type="transmembrane region" description="Helical" evidence="1">
    <location>
        <begin position="12"/>
        <end position="31"/>
    </location>
</feature>
<keyword evidence="1" id="KW-0812">Transmembrane</keyword>
<dbReference type="AlphaFoldDB" id="A0A2P2CHE5"/>
<evidence type="ECO:0000313" key="2">
    <source>
        <dbReference type="EMBL" id="CUR60422.1"/>
    </source>
</evidence>
<dbReference type="EMBL" id="CZKA01000075">
    <property type="protein sequence ID" value="CUR60422.1"/>
    <property type="molecule type" value="Genomic_DNA"/>
</dbReference>
<accession>A0A2P2CHE5</accession>
<evidence type="ECO:0000256" key="1">
    <source>
        <dbReference type="SAM" id="Phobius"/>
    </source>
</evidence>